<dbReference type="RefSeq" id="WP_380796728.1">
    <property type="nucleotide sequence ID" value="NZ_JBHRVU010000004.1"/>
</dbReference>
<dbReference type="EMBL" id="JBHRVU010000004">
    <property type="protein sequence ID" value="MFC3442550.1"/>
    <property type="molecule type" value="Genomic_DNA"/>
</dbReference>
<dbReference type="InterPro" id="IPR056912">
    <property type="entry name" value="Phage_JBD30_tail_term-like"/>
</dbReference>
<sequence>MFEAVKDRLDTIAALAGRIQPGASLSELMARNLAPQVCPAAFVLPLGIRGSAVTAMSGLFVQEIAETLGVVLFLRAAGDATGGKLADQLTPLRNDVIRAIVGWAPQSDWLEGETVGVFRLARGELISLSGGLLTYQIDFALDDQLRI</sequence>
<evidence type="ECO:0000313" key="2">
    <source>
        <dbReference type="Proteomes" id="UP001595681"/>
    </source>
</evidence>
<organism evidence="1 2">
    <name type="scientific">Sphingobium rhizovicinum</name>
    <dbReference type="NCBI Taxonomy" id="432308"/>
    <lineage>
        <taxon>Bacteria</taxon>
        <taxon>Pseudomonadati</taxon>
        <taxon>Pseudomonadota</taxon>
        <taxon>Alphaproteobacteria</taxon>
        <taxon>Sphingomonadales</taxon>
        <taxon>Sphingomonadaceae</taxon>
        <taxon>Sphingobium</taxon>
    </lineage>
</organism>
<proteinExistence type="predicted"/>
<protein>
    <submittedName>
        <fullName evidence="1">Uncharacterized protein</fullName>
    </submittedName>
</protein>
<name>A0ABV7NJI4_9SPHN</name>
<accession>A0ABV7NJI4</accession>
<gene>
    <name evidence="1" type="ORF">ACFOKF_15350</name>
</gene>
<dbReference type="Proteomes" id="UP001595681">
    <property type="component" value="Unassembled WGS sequence"/>
</dbReference>
<reference evidence="2" key="1">
    <citation type="journal article" date="2019" name="Int. J. Syst. Evol. Microbiol.">
        <title>The Global Catalogue of Microorganisms (GCM) 10K type strain sequencing project: providing services to taxonomists for standard genome sequencing and annotation.</title>
        <authorList>
            <consortium name="The Broad Institute Genomics Platform"/>
            <consortium name="The Broad Institute Genome Sequencing Center for Infectious Disease"/>
            <person name="Wu L."/>
            <person name="Ma J."/>
        </authorList>
    </citation>
    <scope>NUCLEOTIDE SEQUENCE [LARGE SCALE GENOMIC DNA]</scope>
    <source>
        <strain evidence="2">CCM 7491</strain>
    </source>
</reference>
<dbReference type="Pfam" id="PF23840">
    <property type="entry name" value="Phage_tail_terminator"/>
    <property type="match status" value="1"/>
</dbReference>
<evidence type="ECO:0000313" key="1">
    <source>
        <dbReference type="EMBL" id="MFC3442550.1"/>
    </source>
</evidence>
<comment type="caution">
    <text evidence="1">The sequence shown here is derived from an EMBL/GenBank/DDBJ whole genome shotgun (WGS) entry which is preliminary data.</text>
</comment>
<keyword evidence="2" id="KW-1185">Reference proteome</keyword>